<organism evidence="4">
    <name type="scientific">marine metagenome</name>
    <dbReference type="NCBI Taxonomy" id="408172"/>
    <lineage>
        <taxon>unclassified sequences</taxon>
        <taxon>metagenomes</taxon>
        <taxon>ecological metagenomes</taxon>
    </lineage>
</organism>
<dbReference type="EMBL" id="UINC01204373">
    <property type="protein sequence ID" value="SVE25064.1"/>
    <property type="molecule type" value="Genomic_DNA"/>
</dbReference>
<dbReference type="Gene3D" id="2.120.10.30">
    <property type="entry name" value="TolB, C-terminal domain"/>
    <property type="match status" value="1"/>
</dbReference>
<name>A0A383BYR4_9ZZZZ</name>
<feature type="non-terminal residue" evidence="4">
    <location>
        <position position="243"/>
    </location>
</feature>
<dbReference type="AlphaFoldDB" id="A0A383BYR4"/>
<evidence type="ECO:0000256" key="2">
    <source>
        <dbReference type="ARBA" id="ARBA00022737"/>
    </source>
</evidence>
<dbReference type="Pfam" id="PF01436">
    <property type="entry name" value="NHL"/>
    <property type="match status" value="1"/>
</dbReference>
<protein>
    <recommendedName>
        <fullName evidence="5">Peptidylamidoglycolate lyase</fullName>
    </recommendedName>
</protein>
<evidence type="ECO:0000313" key="4">
    <source>
        <dbReference type="EMBL" id="SVE25064.1"/>
    </source>
</evidence>
<reference evidence="4" key="1">
    <citation type="submission" date="2018-05" db="EMBL/GenBank/DDBJ databases">
        <authorList>
            <person name="Lanie J.A."/>
            <person name="Ng W.-L."/>
            <person name="Kazmierczak K.M."/>
            <person name="Andrzejewski T.M."/>
            <person name="Davidsen T.M."/>
            <person name="Wayne K.J."/>
            <person name="Tettelin H."/>
            <person name="Glass J.I."/>
            <person name="Rusch D."/>
            <person name="Podicherti R."/>
            <person name="Tsui H.-C.T."/>
            <person name="Winkler M.E."/>
        </authorList>
    </citation>
    <scope>NUCLEOTIDE SEQUENCE</scope>
</reference>
<dbReference type="SUPFAM" id="SSF63829">
    <property type="entry name" value="Calcium-dependent phosphotriesterase"/>
    <property type="match status" value="1"/>
</dbReference>
<dbReference type="PANTHER" id="PTHR10680:SF14">
    <property type="entry name" value="PEPTIDYL-GLYCINE ALPHA-AMIDATING MONOOXYGENASE"/>
    <property type="match status" value="1"/>
</dbReference>
<keyword evidence="1" id="KW-0732">Signal</keyword>
<proteinExistence type="predicted"/>
<sequence>IFVDHQFNVWVTGINPRAGNHVSDIADDMLLKFTETGDFLFQKGGRGVSGGNADTENPRQPADVSVYAPTNEAFVADGYGNRRVWVLDADTGDFKRQWGAFGNEPEDAYEIGVARPQGAPPEDPLVTMGPGPDQWHIVHGLGVSNDGHVYVADRGNRRIQVFTVEGEYVKQGFVNRTGPGSSTVGRVAFSSDSDQQYIYANDFHNDKVWLIDRQTLETVGGFGSSGSEPGQLKLLHHIAVDSR</sequence>
<dbReference type="GO" id="GO:0005576">
    <property type="term" value="C:extracellular region"/>
    <property type="evidence" value="ECO:0007669"/>
    <property type="project" value="TreeGrafter"/>
</dbReference>
<gene>
    <name evidence="4" type="ORF">METZ01_LOCUS477918</name>
</gene>
<dbReference type="InterPro" id="IPR001258">
    <property type="entry name" value="NHL_repeat"/>
</dbReference>
<evidence type="ECO:0000256" key="3">
    <source>
        <dbReference type="ARBA" id="ARBA00023180"/>
    </source>
</evidence>
<dbReference type="PANTHER" id="PTHR10680">
    <property type="entry name" value="PEPTIDYL-GLYCINE ALPHA-AMIDATING MONOOXYGENASE"/>
    <property type="match status" value="1"/>
</dbReference>
<feature type="non-terminal residue" evidence="4">
    <location>
        <position position="1"/>
    </location>
</feature>
<accession>A0A383BYR4</accession>
<dbReference type="PROSITE" id="PS51125">
    <property type="entry name" value="NHL"/>
    <property type="match status" value="1"/>
</dbReference>
<keyword evidence="3" id="KW-0325">Glycoprotein</keyword>
<keyword evidence="2" id="KW-0677">Repeat</keyword>
<dbReference type="InterPro" id="IPR011042">
    <property type="entry name" value="6-blade_b-propeller_TolB-like"/>
</dbReference>
<evidence type="ECO:0000256" key="1">
    <source>
        <dbReference type="ARBA" id="ARBA00022729"/>
    </source>
</evidence>
<evidence type="ECO:0008006" key="5">
    <source>
        <dbReference type="Google" id="ProtNLM"/>
    </source>
</evidence>